<feature type="domain" description="Initiator Rep protein WH1" evidence="2">
    <location>
        <begin position="11"/>
        <end position="173"/>
    </location>
</feature>
<evidence type="ECO:0000256" key="1">
    <source>
        <dbReference type="ARBA" id="ARBA00038283"/>
    </source>
</evidence>
<dbReference type="GO" id="GO:0003887">
    <property type="term" value="F:DNA-directed DNA polymerase activity"/>
    <property type="evidence" value="ECO:0007669"/>
    <property type="project" value="InterPro"/>
</dbReference>
<accession>A0AA47JMW7</accession>
<gene>
    <name evidence="3" type="ORF">O1Q84_26045</name>
</gene>
<dbReference type="SUPFAM" id="SSF46785">
    <property type="entry name" value="Winged helix' DNA-binding domain"/>
    <property type="match status" value="2"/>
</dbReference>
<proteinExistence type="inferred from homology"/>
<dbReference type="EMBL" id="CP114196">
    <property type="protein sequence ID" value="WAT93787.1"/>
    <property type="molecule type" value="Genomic_DNA"/>
</dbReference>
<dbReference type="InterPro" id="IPR036388">
    <property type="entry name" value="WH-like_DNA-bd_sf"/>
</dbReference>
<name>A0AA47JMW7_VIBPH</name>
<dbReference type="InterPro" id="IPR036390">
    <property type="entry name" value="WH_DNA-bd_sf"/>
</dbReference>
<protein>
    <submittedName>
        <fullName evidence="3">RepB family plasmid replication initiator protein</fullName>
    </submittedName>
</protein>
<sequence length="336" mass="38649">MTENNSKNDLTVRQANALTTAAYSLTRYEKRLVYMCLKRINQENPTPEHLKTMEYGQYPITISNKEFIEYFEIDDESKKNLSRDIQRAAQSLHEKSVVIYLPDEDSKDGEKAYDAIHWTTKQSYRPKRGHVVLYLNAELISIINQTTSNYTQLLIGEAGNLSSVYTMRLYEAINQWKNLRNNLILDVDWMRSRWQLPSSYDRTAVLKKRWLNPAIEELNKLHIFKSLSYEDVRKGTKTVAFKFTWELSKKAPSKLSLARSAIKAINANLQPKQSEMVALTEQIGELLLNGEDISPAVLSAIKKFGEESKDAKGTSMKKSDDVIDVTDYEIVTDDED</sequence>
<evidence type="ECO:0000313" key="4">
    <source>
        <dbReference type="Proteomes" id="UP001156560"/>
    </source>
</evidence>
<dbReference type="Pfam" id="PF01051">
    <property type="entry name" value="Rep3_N"/>
    <property type="match status" value="1"/>
</dbReference>
<organism evidence="3 4">
    <name type="scientific">Vibrio parahaemolyticus</name>
    <dbReference type="NCBI Taxonomy" id="670"/>
    <lineage>
        <taxon>Bacteria</taxon>
        <taxon>Pseudomonadati</taxon>
        <taxon>Pseudomonadota</taxon>
        <taxon>Gammaproteobacteria</taxon>
        <taxon>Vibrionales</taxon>
        <taxon>Vibrionaceae</taxon>
        <taxon>Vibrio</taxon>
    </lineage>
</organism>
<keyword evidence="3" id="KW-0614">Plasmid</keyword>
<dbReference type="GO" id="GO:0006270">
    <property type="term" value="P:DNA replication initiation"/>
    <property type="evidence" value="ECO:0007669"/>
    <property type="project" value="InterPro"/>
</dbReference>
<reference evidence="3" key="1">
    <citation type="submission" date="2022-12" db="EMBL/GenBank/DDBJ databases">
        <title>Vibrio parahaemolyticus become highly virulent by producing novel Tc toxins.</title>
        <authorList>
            <person name="Yang F."/>
            <person name="You Y."/>
            <person name="Lai Q."/>
            <person name="Xu L."/>
            <person name="Li F."/>
        </authorList>
    </citation>
    <scope>NUCLEOTIDE SEQUENCE</scope>
    <source>
        <strain evidence="3">Vp-HL-202005</strain>
        <plasmid evidence="3">pHLA</plasmid>
    </source>
</reference>
<dbReference type="Proteomes" id="UP001156560">
    <property type="component" value="Plasmid pHLA"/>
</dbReference>
<dbReference type="Gene3D" id="1.10.10.10">
    <property type="entry name" value="Winged helix-like DNA-binding domain superfamily/Winged helix DNA-binding domain"/>
    <property type="match status" value="2"/>
</dbReference>
<evidence type="ECO:0000313" key="3">
    <source>
        <dbReference type="EMBL" id="WAT93787.1"/>
    </source>
</evidence>
<comment type="similarity">
    <text evidence="1">Belongs to the initiator RepB protein family.</text>
</comment>
<geneLocation type="plasmid" evidence="3 4">
    <name>pHLA</name>
</geneLocation>
<dbReference type="AlphaFoldDB" id="A0AA47JMW7"/>
<dbReference type="Pfam" id="PF21205">
    <property type="entry name" value="Rep3_C"/>
    <property type="match status" value="1"/>
</dbReference>
<evidence type="ECO:0000259" key="2">
    <source>
        <dbReference type="Pfam" id="PF01051"/>
    </source>
</evidence>
<dbReference type="InterPro" id="IPR000525">
    <property type="entry name" value="Initiator_Rep_WH1"/>
</dbReference>
<dbReference type="RefSeq" id="WP_158083951.1">
    <property type="nucleotide sequence ID" value="NZ_CP114196.1"/>
</dbReference>